<protein>
    <submittedName>
        <fullName evidence="1">LAME_0G07932g1_1</fullName>
    </submittedName>
</protein>
<dbReference type="OrthoDB" id="4060589at2759"/>
<evidence type="ECO:0000313" key="2">
    <source>
        <dbReference type="Proteomes" id="UP000191144"/>
    </source>
</evidence>
<keyword evidence="2" id="KW-1185">Reference proteome</keyword>
<dbReference type="EMBL" id="LT598484">
    <property type="protein sequence ID" value="SCV00160.1"/>
    <property type="molecule type" value="Genomic_DNA"/>
</dbReference>
<accession>A0A1G4K875</accession>
<gene>
    <name evidence="1" type="ORF">LAME_0G07932G</name>
</gene>
<dbReference type="AlphaFoldDB" id="A0A1G4K875"/>
<evidence type="ECO:0000313" key="1">
    <source>
        <dbReference type="EMBL" id="SCV00160.1"/>
    </source>
</evidence>
<reference evidence="2" key="1">
    <citation type="submission" date="2016-03" db="EMBL/GenBank/DDBJ databases">
        <authorList>
            <person name="Devillers Hugo."/>
        </authorList>
    </citation>
    <scope>NUCLEOTIDE SEQUENCE [LARGE SCALE GENOMIC DNA]</scope>
</reference>
<name>A0A1G4K875_9SACH</name>
<dbReference type="InterPro" id="IPR032675">
    <property type="entry name" value="LRR_dom_sf"/>
</dbReference>
<proteinExistence type="predicted"/>
<dbReference type="Proteomes" id="UP000191144">
    <property type="component" value="Chromosome G"/>
</dbReference>
<organism evidence="1 2">
    <name type="scientific">Lachancea meyersii CBS 8951</name>
    <dbReference type="NCBI Taxonomy" id="1266667"/>
    <lineage>
        <taxon>Eukaryota</taxon>
        <taxon>Fungi</taxon>
        <taxon>Dikarya</taxon>
        <taxon>Ascomycota</taxon>
        <taxon>Saccharomycotina</taxon>
        <taxon>Saccharomycetes</taxon>
        <taxon>Saccharomycetales</taxon>
        <taxon>Saccharomycetaceae</taxon>
        <taxon>Lachancea</taxon>
    </lineage>
</organism>
<dbReference type="SUPFAM" id="SSF52047">
    <property type="entry name" value="RNI-like"/>
    <property type="match status" value="1"/>
</dbReference>
<dbReference type="Gene3D" id="3.80.10.10">
    <property type="entry name" value="Ribonuclease Inhibitor"/>
    <property type="match status" value="1"/>
</dbReference>
<sequence length="519" mass="59796">MLDRLAFETWDGLAKFLTQRDRVSLTYVSSSVRSSILPILYRNIFLNEKPCIYSDSDPLLGNFWSALNVRGLKIEDADQKLSALIQTLRESALLSSYVENVQCTWHLNNALLQELLGVLVSQASHLRHFRNYLTTELVDDLKKIAPQLQSVDIPPPGVLPQQEVSSSYLPNMKDLVQFYSFDNITSLNIYMDPGQFFSNYAASAPKLRLRELGLSLRNDNYDPASFQAARYTYSEIFDVRYLEMVTILSWYEAERVDVYEKYHLRELLEFKNLKELTLLSLYANESFLRECIRSFTQLRRLKLDFMLGHRIEQETLALLARSPAHLSLQYLDLKCAPLDPYLVTVLRGNASRFEIAETCICPTCRDVAQDIIRKKFFPTHSSLHIRSLEDIPKRDIITRIVSVSPIVPYALFVDTRPGLSFIESPAEDVARILNKALGKNMLVAEDIVKVYHAHLHSLKRTFTYFLQRFPNLKFLTVNDVPTSVEEGPGGQKYNQPIYHNQGYQNNQVYEVVDYDNLFG</sequence>